<keyword evidence="2" id="KW-0805">Transcription regulation</keyword>
<feature type="domain" description="HTH cro/C1-type" evidence="6">
    <location>
        <begin position="18"/>
        <end position="40"/>
    </location>
</feature>
<organism evidence="7 8">
    <name type="scientific">Pseudarthrobacter enclensis</name>
    <dbReference type="NCBI Taxonomy" id="993070"/>
    <lineage>
        <taxon>Bacteria</taxon>
        <taxon>Bacillati</taxon>
        <taxon>Actinomycetota</taxon>
        <taxon>Actinomycetes</taxon>
        <taxon>Micrococcales</taxon>
        <taxon>Micrococcaceae</taxon>
        <taxon>Pseudarthrobacter</taxon>
    </lineage>
</organism>
<keyword evidence="4" id="KW-0804">Transcription</keyword>
<feature type="compositionally biased region" description="Polar residues" evidence="5">
    <location>
        <begin position="319"/>
        <end position="330"/>
    </location>
</feature>
<dbReference type="PANTHER" id="PTHR34294:SF1">
    <property type="entry name" value="TRANSCRIPTIONAL REGULATOR LSRR"/>
    <property type="match status" value="1"/>
</dbReference>
<dbReference type="GO" id="GO:0003677">
    <property type="term" value="F:DNA binding"/>
    <property type="evidence" value="ECO:0007669"/>
    <property type="project" value="UniProtKB-KW"/>
</dbReference>
<gene>
    <name evidence="7" type="ORF">J2X98_004354</name>
</gene>
<dbReference type="Pfam" id="PF13384">
    <property type="entry name" value="HTH_23"/>
    <property type="match status" value="1"/>
</dbReference>
<feature type="region of interest" description="Disordered" evidence="5">
    <location>
        <begin position="316"/>
        <end position="349"/>
    </location>
</feature>
<dbReference type="PROSITE" id="PS50943">
    <property type="entry name" value="HTH_CROC1"/>
    <property type="match status" value="1"/>
</dbReference>
<evidence type="ECO:0000256" key="1">
    <source>
        <dbReference type="ARBA" id="ARBA00010466"/>
    </source>
</evidence>
<comment type="caution">
    <text evidence="7">The sequence shown here is derived from an EMBL/GenBank/DDBJ whole genome shotgun (WGS) entry which is preliminary data.</text>
</comment>
<dbReference type="RefSeq" id="WP_307312301.1">
    <property type="nucleotide sequence ID" value="NZ_JAUSRE010000036.1"/>
</dbReference>
<accession>A0ABT9S155</accession>
<proteinExistence type="inferred from homology"/>
<keyword evidence="8" id="KW-1185">Reference proteome</keyword>
<evidence type="ECO:0000256" key="3">
    <source>
        <dbReference type="ARBA" id="ARBA00023125"/>
    </source>
</evidence>
<dbReference type="InterPro" id="IPR037171">
    <property type="entry name" value="NagB/RpiA_transferase-like"/>
</dbReference>
<dbReference type="EMBL" id="JAUSRE010000036">
    <property type="protein sequence ID" value="MDP9890740.1"/>
    <property type="molecule type" value="Genomic_DNA"/>
</dbReference>
<reference evidence="7 8" key="1">
    <citation type="submission" date="2023-07" db="EMBL/GenBank/DDBJ databases">
        <title>Sorghum-associated microbial communities from plants grown in Nebraska, USA.</title>
        <authorList>
            <person name="Schachtman D."/>
        </authorList>
    </citation>
    <scope>NUCLEOTIDE SEQUENCE [LARGE SCALE GENOMIC DNA]</scope>
    <source>
        <strain evidence="7 8">CC222</strain>
    </source>
</reference>
<evidence type="ECO:0000256" key="5">
    <source>
        <dbReference type="SAM" id="MobiDB-lite"/>
    </source>
</evidence>
<dbReference type="InterPro" id="IPR009057">
    <property type="entry name" value="Homeodomain-like_sf"/>
</dbReference>
<evidence type="ECO:0000256" key="4">
    <source>
        <dbReference type="ARBA" id="ARBA00023163"/>
    </source>
</evidence>
<dbReference type="PANTHER" id="PTHR34294">
    <property type="entry name" value="TRANSCRIPTIONAL REGULATOR-RELATED"/>
    <property type="match status" value="1"/>
</dbReference>
<dbReference type="Pfam" id="PF04198">
    <property type="entry name" value="Sugar-bind"/>
    <property type="match status" value="1"/>
</dbReference>
<dbReference type="Proteomes" id="UP001226577">
    <property type="component" value="Unassembled WGS sequence"/>
</dbReference>
<sequence>MPNDSLSLMVQAARLYHEQKLTQPEVAQRLGVSQSRVSRWLKEAEARGIVRTVVVAPEGVYPELEERIQDRFGLTHVLIADVRGDERTILPALGSTAAMYLESTLTDQACIGISSYSASVMAAVQAMSPLKKRRAKKVVQVMGGIGQPGAQVIATQMADRLARLTGATAMFLPTPGIVSNPATREALMKDDVVGSVAADWPHLTDLILGIGSLAPSPLLQSSGNAVSEAEMDQLLALGAVGDVAMHFLDPEGAPVRSELDERIVGIGLPGLLRVPRRIAIAGGARKHQAIQAALRSGLVNVLITDADTADYLCVDRTPATRTPGRNGQSERQQRHSLNPAGRIVQPAGP</sequence>
<dbReference type="SUPFAM" id="SSF100950">
    <property type="entry name" value="NagB/RpiA/CoA transferase-like"/>
    <property type="match status" value="1"/>
</dbReference>
<evidence type="ECO:0000313" key="7">
    <source>
        <dbReference type="EMBL" id="MDP9890740.1"/>
    </source>
</evidence>
<dbReference type="InterPro" id="IPR051054">
    <property type="entry name" value="SorC_transcr_regulators"/>
</dbReference>
<dbReference type="InterPro" id="IPR001387">
    <property type="entry name" value="Cro/C1-type_HTH"/>
</dbReference>
<comment type="similarity">
    <text evidence="1">Belongs to the SorC transcriptional regulatory family.</text>
</comment>
<evidence type="ECO:0000256" key="2">
    <source>
        <dbReference type="ARBA" id="ARBA00023015"/>
    </source>
</evidence>
<protein>
    <submittedName>
        <fullName evidence="7">DNA-binding transcriptional regulator LsrR (DeoR family)</fullName>
    </submittedName>
</protein>
<dbReference type="Gene3D" id="3.40.50.1360">
    <property type="match status" value="1"/>
</dbReference>
<dbReference type="SUPFAM" id="SSF46689">
    <property type="entry name" value="Homeodomain-like"/>
    <property type="match status" value="1"/>
</dbReference>
<name>A0ABT9S155_9MICC</name>
<dbReference type="Gene3D" id="1.10.10.60">
    <property type="entry name" value="Homeodomain-like"/>
    <property type="match status" value="1"/>
</dbReference>
<evidence type="ECO:0000259" key="6">
    <source>
        <dbReference type="PROSITE" id="PS50943"/>
    </source>
</evidence>
<dbReference type="InterPro" id="IPR007324">
    <property type="entry name" value="Sugar-bd_dom_put"/>
</dbReference>
<keyword evidence="3 7" id="KW-0238">DNA-binding</keyword>
<evidence type="ECO:0000313" key="8">
    <source>
        <dbReference type="Proteomes" id="UP001226577"/>
    </source>
</evidence>